<organism evidence="1 2">
    <name type="scientific">Entomophthora muscae</name>
    <dbReference type="NCBI Taxonomy" id="34485"/>
    <lineage>
        <taxon>Eukaryota</taxon>
        <taxon>Fungi</taxon>
        <taxon>Fungi incertae sedis</taxon>
        <taxon>Zoopagomycota</taxon>
        <taxon>Entomophthoromycotina</taxon>
        <taxon>Entomophthoromycetes</taxon>
        <taxon>Entomophthorales</taxon>
        <taxon>Entomophthoraceae</taxon>
        <taxon>Entomophthora</taxon>
    </lineage>
</organism>
<gene>
    <name evidence="1" type="ORF">DSO57_1028684</name>
</gene>
<name>A0ACC2TN75_9FUNG</name>
<dbReference type="EMBL" id="QTSX02002313">
    <property type="protein sequence ID" value="KAJ9076180.1"/>
    <property type="molecule type" value="Genomic_DNA"/>
</dbReference>
<comment type="caution">
    <text evidence="1">The sequence shown here is derived from an EMBL/GenBank/DDBJ whole genome shotgun (WGS) entry which is preliminary data.</text>
</comment>
<reference evidence="1" key="1">
    <citation type="submission" date="2022-04" db="EMBL/GenBank/DDBJ databases">
        <title>Genome of the entomopathogenic fungus Entomophthora muscae.</title>
        <authorList>
            <person name="Elya C."/>
            <person name="Lovett B.R."/>
            <person name="Lee E."/>
            <person name="Macias A.M."/>
            <person name="Hajek A.E."/>
            <person name="De Bivort B.L."/>
            <person name="Kasson M.T."/>
            <person name="De Fine Licht H.H."/>
            <person name="Stajich J.E."/>
        </authorList>
    </citation>
    <scope>NUCLEOTIDE SEQUENCE</scope>
    <source>
        <strain evidence="1">Berkeley</strain>
    </source>
</reference>
<dbReference type="Proteomes" id="UP001165960">
    <property type="component" value="Unassembled WGS sequence"/>
</dbReference>
<evidence type="ECO:0000313" key="1">
    <source>
        <dbReference type="EMBL" id="KAJ9076180.1"/>
    </source>
</evidence>
<keyword evidence="2" id="KW-1185">Reference proteome</keyword>
<protein>
    <submittedName>
        <fullName evidence="1">Uncharacterized protein</fullName>
    </submittedName>
</protein>
<accession>A0ACC2TN75</accession>
<sequence>MNPLATIFILGVHSSLQICPAISDYCFSYLTTYAPNHPFTLPCWKREESWKCMGYLNNEKGNCEQGYTNVFSCIYPINEAKCPEKSHSCISGDIDYGATNPDAPKCWFKRHSDNWQCDAIETCDASLGLVNLTKCF</sequence>
<proteinExistence type="predicted"/>
<evidence type="ECO:0000313" key="2">
    <source>
        <dbReference type="Proteomes" id="UP001165960"/>
    </source>
</evidence>